<organism evidence="2">
    <name type="scientific">viral metagenome</name>
    <dbReference type="NCBI Taxonomy" id="1070528"/>
    <lineage>
        <taxon>unclassified sequences</taxon>
        <taxon>metagenomes</taxon>
        <taxon>organismal metagenomes</taxon>
    </lineage>
</organism>
<keyword evidence="1" id="KW-1133">Transmembrane helix</keyword>
<accession>A0A6C0DZ26</accession>
<keyword evidence="1" id="KW-0472">Membrane</keyword>
<protein>
    <submittedName>
        <fullName evidence="2">Uncharacterized protein</fullName>
    </submittedName>
</protein>
<sequence length="135" mass="14717">MIQIIILCILICITCIFSIATSSIGIQAYNDNPSYKESKLNNFYFLIGNLVTSILAFLICIAIIVVVVKTGGGGGGSMPTGAFGNAGKFIRDRFQDFTHLDRPSYQLPYVAQPYAAPASPNFQQTPPPYSDYSSY</sequence>
<name>A0A6C0DZ26_9ZZZZ</name>
<dbReference type="AlphaFoldDB" id="A0A6C0DZ26"/>
<feature type="transmembrane region" description="Helical" evidence="1">
    <location>
        <begin position="46"/>
        <end position="68"/>
    </location>
</feature>
<proteinExistence type="predicted"/>
<evidence type="ECO:0000313" key="2">
    <source>
        <dbReference type="EMBL" id="QHT21738.1"/>
    </source>
</evidence>
<keyword evidence="1" id="KW-0812">Transmembrane</keyword>
<reference evidence="2" key="1">
    <citation type="journal article" date="2020" name="Nature">
        <title>Giant virus diversity and host interactions through global metagenomics.</title>
        <authorList>
            <person name="Schulz F."/>
            <person name="Roux S."/>
            <person name="Paez-Espino D."/>
            <person name="Jungbluth S."/>
            <person name="Walsh D.A."/>
            <person name="Denef V.J."/>
            <person name="McMahon K.D."/>
            <person name="Konstantinidis K.T."/>
            <person name="Eloe-Fadrosh E.A."/>
            <person name="Kyrpides N.C."/>
            <person name="Woyke T."/>
        </authorList>
    </citation>
    <scope>NUCLEOTIDE SEQUENCE</scope>
    <source>
        <strain evidence="2">GVMAG-M-3300023179-103</strain>
    </source>
</reference>
<dbReference type="EMBL" id="MN739696">
    <property type="protein sequence ID" value="QHT21738.1"/>
    <property type="molecule type" value="Genomic_DNA"/>
</dbReference>
<evidence type="ECO:0000256" key="1">
    <source>
        <dbReference type="SAM" id="Phobius"/>
    </source>
</evidence>